<dbReference type="Gene3D" id="3.40.50.360">
    <property type="match status" value="1"/>
</dbReference>
<protein>
    <submittedName>
        <fullName evidence="2">NAD(P)H-dependent FMN reductase</fullName>
    </submittedName>
</protein>
<name>A0A8J7GSW1_9ACTN</name>
<dbReference type="InterPro" id="IPR029039">
    <property type="entry name" value="Flavoprotein-like_sf"/>
</dbReference>
<gene>
    <name evidence="2" type="ORF">IW245_003892</name>
</gene>
<organism evidence="2 3">
    <name type="scientific">Longispora fulva</name>
    <dbReference type="NCBI Taxonomy" id="619741"/>
    <lineage>
        <taxon>Bacteria</taxon>
        <taxon>Bacillati</taxon>
        <taxon>Actinomycetota</taxon>
        <taxon>Actinomycetes</taxon>
        <taxon>Micromonosporales</taxon>
        <taxon>Micromonosporaceae</taxon>
        <taxon>Longispora</taxon>
    </lineage>
</organism>
<sequence>MSQSPIRLAVIIGSTREGRISPTVARWFVAQAEQAGRFEVDLIDVADIDVRPDMSGGPTAVADRLDAAEAFVVVTPEYNHSFPGPLKSLIDAHKPEWRAKPVGFVSYGGVSGGLRAVEQLRLVFTELHTVSVRECVSFHGVWSRFDAEGALQDPTAAEGAAKVMLDQLAWWGKALRDAKALVPYGS</sequence>
<feature type="domain" description="NADPH-dependent FMN reductase-like" evidence="1">
    <location>
        <begin position="7"/>
        <end position="141"/>
    </location>
</feature>
<comment type="caution">
    <text evidence="2">The sequence shown here is derived from an EMBL/GenBank/DDBJ whole genome shotgun (WGS) entry which is preliminary data.</text>
</comment>
<evidence type="ECO:0000313" key="3">
    <source>
        <dbReference type="Proteomes" id="UP000622552"/>
    </source>
</evidence>
<dbReference type="InterPro" id="IPR005025">
    <property type="entry name" value="FMN_Rdtase-like_dom"/>
</dbReference>
<dbReference type="GO" id="GO:0016491">
    <property type="term" value="F:oxidoreductase activity"/>
    <property type="evidence" value="ECO:0007669"/>
    <property type="project" value="InterPro"/>
</dbReference>
<dbReference type="Pfam" id="PF03358">
    <property type="entry name" value="FMN_red"/>
    <property type="match status" value="1"/>
</dbReference>
<dbReference type="PANTHER" id="PTHR30543:SF21">
    <property type="entry name" value="NAD(P)H-DEPENDENT FMN REDUCTASE LOT6"/>
    <property type="match status" value="1"/>
</dbReference>
<evidence type="ECO:0000259" key="1">
    <source>
        <dbReference type="Pfam" id="PF03358"/>
    </source>
</evidence>
<dbReference type="GO" id="GO:0005829">
    <property type="term" value="C:cytosol"/>
    <property type="evidence" value="ECO:0007669"/>
    <property type="project" value="TreeGrafter"/>
</dbReference>
<accession>A0A8J7GSW1</accession>
<evidence type="ECO:0000313" key="2">
    <source>
        <dbReference type="EMBL" id="MBG6137698.1"/>
    </source>
</evidence>
<dbReference type="InterPro" id="IPR050712">
    <property type="entry name" value="NAD(P)H-dep_reductase"/>
</dbReference>
<dbReference type="SUPFAM" id="SSF52218">
    <property type="entry name" value="Flavoproteins"/>
    <property type="match status" value="1"/>
</dbReference>
<dbReference type="Proteomes" id="UP000622552">
    <property type="component" value="Unassembled WGS sequence"/>
</dbReference>
<proteinExistence type="predicted"/>
<dbReference type="AlphaFoldDB" id="A0A8J7GSW1"/>
<dbReference type="PANTHER" id="PTHR30543">
    <property type="entry name" value="CHROMATE REDUCTASE"/>
    <property type="match status" value="1"/>
</dbReference>
<keyword evidence="3" id="KW-1185">Reference proteome</keyword>
<dbReference type="RefSeq" id="WP_197004531.1">
    <property type="nucleotide sequence ID" value="NZ_BONS01000024.1"/>
</dbReference>
<dbReference type="GO" id="GO:0010181">
    <property type="term" value="F:FMN binding"/>
    <property type="evidence" value="ECO:0007669"/>
    <property type="project" value="TreeGrafter"/>
</dbReference>
<dbReference type="EMBL" id="JADOUF010000001">
    <property type="protein sequence ID" value="MBG6137698.1"/>
    <property type="molecule type" value="Genomic_DNA"/>
</dbReference>
<reference evidence="2" key="1">
    <citation type="submission" date="2020-11" db="EMBL/GenBank/DDBJ databases">
        <title>Sequencing the genomes of 1000 actinobacteria strains.</title>
        <authorList>
            <person name="Klenk H.-P."/>
        </authorList>
    </citation>
    <scope>NUCLEOTIDE SEQUENCE</scope>
    <source>
        <strain evidence="2">DSM 45356</strain>
    </source>
</reference>